<name>A0A6L3VVF3_9ACTN</name>
<evidence type="ECO:0000313" key="4">
    <source>
        <dbReference type="Proteomes" id="UP000483004"/>
    </source>
</evidence>
<feature type="domain" description="DUF397" evidence="2">
    <location>
        <begin position="18"/>
        <end position="68"/>
    </location>
</feature>
<reference evidence="3 4" key="1">
    <citation type="submission" date="2019-09" db="EMBL/GenBank/DDBJ databases">
        <title>Actinomadura physcomitrii sp. nov., a novel actinomycete isolated from moss [Physcomitrium sphaericum (Ludw) Fuernr].</title>
        <authorList>
            <person name="Liu C."/>
            <person name="Zhuang X."/>
        </authorList>
    </citation>
    <scope>NUCLEOTIDE SEQUENCE [LARGE SCALE GENOMIC DNA]</scope>
    <source>
        <strain evidence="3 4">CYP1-1B</strain>
    </source>
</reference>
<evidence type="ECO:0000256" key="1">
    <source>
        <dbReference type="SAM" id="MobiDB-lite"/>
    </source>
</evidence>
<dbReference type="AlphaFoldDB" id="A0A6L3VVF3"/>
<gene>
    <name evidence="3" type="ORF">F9B16_27920</name>
</gene>
<dbReference type="EMBL" id="WBMR01000095">
    <property type="protein sequence ID" value="KAB2374187.1"/>
    <property type="molecule type" value="Genomic_DNA"/>
</dbReference>
<evidence type="ECO:0000259" key="2">
    <source>
        <dbReference type="Pfam" id="PF04149"/>
    </source>
</evidence>
<comment type="caution">
    <text evidence="3">The sequence shown here is derived from an EMBL/GenBank/DDBJ whole genome shotgun (WGS) entry which is preliminary data.</text>
</comment>
<accession>A0A6L3VVF3</accession>
<dbReference type="Proteomes" id="UP000483004">
    <property type="component" value="Unassembled WGS sequence"/>
</dbReference>
<dbReference type="Pfam" id="PF04149">
    <property type="entry name" value="DUF397"/>
    <property type="match status" value="1"/>
</dbReference>
<keyword evidence="4" id="KW-1185">Reference proteome</keyword>
<dbReference type="InterPro" id="IPR007278">
    <property type="entry name" value="DUF397"/>
</dbReference>
<sequence>MSRALGEPARPRSVGGRTWRKSSHSAADSYCVELALMSDGTIGVRDSKAPDRGALVIATEQAARFLGRAMEGAFDLRA</sequence>
<dbReference type="RefSeq" id="WP_151543185.1">
    <property type="nucleotide sequence ID" value="NZ_WBMR01000095.1"/>
</dbReference>
<protein>
    <submittedName>
        <fullName evidence="3">DUF397 domain-containing protein</fullName>
    </submittedName>
</protein>
<dbReference type="OrthoDB" id="3430276at2"/>
<proteinExistence type="predicted"/>
<organism evidence="3 4">
    <name type="scientific">Actinomadura montaniterrae</name>
    <dbReference type="NCBI Taxonomy" id="1803903"/>
    <lineage>
        <taxon>Bacteria</taxon>
        <taxon>Bacillati</taxon>
        <taxon>Actinomycetota</taxon>
        <taxon>Actinomycetes</taxon>
        <taxon>Streptosporangiales</taxon>
        <taxon>Thermomonosporaceae</taxon>
        <taxon>Actinomadura</taxon>
    </lineage>
</organism>
<feature type="region of interest" description="Disordered" evidence="1">
    <location>
        <begin position="1"/>
        <end position="24"/>
    </location>
</feature>
<evidence type="ECO:0000313" key="3">
    <source>
        <dbReference type="EMBL" id="KAB2374187.1"/>
    </source>
</evidence>